<accession>A0ABU6ZQK2</accession>
<sequence>MQSQCCNHWRTGLLQCCRQCWRYPSNACMRDWLNQVISSAATTVCVTAAVWSHDYCLRHGAHKETMARKTKMQKEKKNDSDKKKKKYDDELQHFREKFVERILFDSDNFFKQEAMKVSHPDTRRPLHSATIGGFRIRKIRITIGYQTLC</sequence>
<dbReference type="Proteomes" id="UP001341840">
    <property type="component" value="Unassembled WGS sequence"/>
</dbReference>
<gene>
    <name evidence="2" type="ORF">PIB30_082491</name>
</gene>
<evidence type="ECO:0000256" key="1">
    <source>
        <dbReference type="SAM" id="MobiDB-lite"/>
    </source>
</evidence>
<feature type="region of interest" description="Disordered" evidence="1">
    <location>
        <begin position="66"/>
        <end position="87"/>
    </location>
</feature>
<name>A0ABU6ZQK2_9FABA</name>
<reference evidence="2 3" key="1">
    <citation type="journal article" date="2023" name="Plants (Basel)">
        <title>Bridging the Gap: Combining Genomics and Transcriptomics Approaches to Understand Stylosanthes scabra, an Orphan Legume from the Brazilian Caatinga.</title>
        <authorList>
            <person name="Ferreira-Neto J.R.C."/>
            <person name="da Silva M.D."/>
            <person name="Binneck E."/>
            <person name="de Melo N.F."/>
            <person name="da Silva R.H."/>
            <person name="de Melo A.L.T.M."/>
            <person name="Pandolfi V."/>
            <person name="Bustamante F.O."/>
            <person name="Brasileiro-Vidal A.C."/>
            <person name="Benko-Iseppon A.M."/>
        </authorList>
    </citation>
    <scope>NUCLEOTIDE SEQUENCE [LARGE SCALE GENOMIC DNA]</scope>
    <source>
        <tissue evidence="2">Leaves</tissue>
    </source>
</reference>
<evidence type="ECO:0000313" key="2">
    <source>
        <dbReference type="EMBL" id="MED6224277.1"/>
    </source>
</evidence>
<comment type="caution">
    <text evidence="2">The sequence shown here is derived from an EMBL/GenBank/DDBJ whole genome shotgun (WGS) entry which is preliminary data.</text>
</comment>
<keyword evidence="3" id="KW-1185">Reference proteome</keyword>
<organism evidence="2 3">
    <name type="scientific">Stylosanthes scabra</name>
    <dbReference type="NCBI Taxonomy" id="79078"/>
    <lineage>
        <taxon>Eukaryota</taxon>
        <taxon>Viridiplantae</taxon>
        <taxon>Streptophyta</taxon>
        <taxon>Embryophyta</taxon>
        <taxon>Tracheophyta</taxon>
        <taxon>Spermatophyta</taxon>
        <taxon>Magnoliopsida</taxon>
        <taxon>eudicotyledons</taxon>
        <taxon>Gunneridae</taxon>
        <taxon>Pentapetalae</taxon>
        <taxon>rosids</taxon>
        <taxon>fabids</taxon>
        <taxon>Fabales</taxon>
        <taxon>Fabaceae</taxon>
        <taxon>Papilionoideae</taxon>
        <taxon>50 kb inversion clade</taxon>
        <taxon>dalbergioids sensu lato</taxon>
        <taxon>Dalbergieae</taxon>
        <taxon>Pterocarpus clade</taxon>
        <taxon>Stylosanthes</taxon>
    </lineage>
</organism>
<dbReference type="EMBL" id="JASCZI010273130">
    <property type="protein sequence ID" value="MED6224277.1"/>
    <property type="molecule type" value="Genomic_DNA"/>
</dbReference>
<proteinExistence type="predicted"/>
<protein>
    <submittedName>
        <fullName evidence="2">Uncharacterized protein</fullName>
    </submittedName>
</protein>
<evidence type="ECO:0000313" key="3">
    <source>
        <dbReference type="Proteomes" id="UP001341840"/>
    </source>
</evidence>